<dbReference type="GO" id="GO:0032418">
    <property type="term" value="P:lysosome localization"/>
    <property type="evidence" value="ECO:0007669"/>
    <property type="project" value="TreeGrafter"/>
</dbReference>
<dbReference type="InterPro" id="IPR019269">
    <property type="entry name" value="BLOC1_su2"/>
</dbReference>
<evidence type="ECO:0000256" key="1">
    <source>
        <dbReference type="ARBA" id="ARBA00008468"/>
    </source>
</evidence>
<dbReference type="AlphaFoldDB" id="A0A7J7JXL3"/>
<proteinExistence type="inferred from homology"/>
<dbReference type="GO" id="GO:0099078">
    <property type="term" value="C:BORC complex"/>
    <property type="evidence" value="ECO:0007669"/>
    <property type="project" value="TreeGrafter"/>
</dbReference>
<protein>
    <submittedName>
        <fullName evidence="2">BLOC1S2</fullName>
    </submittedName>
</protein>
<dbReference type="PANTHER" id="PTHR46479">
    <property type="entry name" value="BIOGENESIS OF LYSOSOME-RELATED ORGANELLES COMPLEX 1 SUBUNIT 2"/>
    <property type="match status" value="1"/>
</dbReference>
<evidence type="ECO:0000313" key="2">
    <source>
        <dbReference type="EMBL" id="KAF6030683.1"/>
    </source>
</evidence>
<comment type="similarity">
    <text evidence="1">Belongs to the BLOC1S2 family.</text>
</comment>
<dbReference type="Pfam" id="PF10046">
    <property type="entry name" value="BLOC1_2"/>
    <property type="match status" value="1"/>
</dbReference>
<reference evidence="2" key="1">
    <citation type="submission" date="2020-06" db="EMBL/GenBank/DDBJ databases">
        <title>Draft genome of Bugula neritina, a colonial animal packing powerful symbionts and potential medicines.</title>
        <authorList>
            <person name="Rayko M."/>
        </authorList>
    </citation>
    <scope>NUCLEOTIDE SEQUENCE [LARGE SCALE GENOMIC DNA]</scope>
    <source>
        <strain evidence="2">Kwan_BN1</strain>
    </source>
</reference>
<gene>
    <name evidence="2" type="ORF">EB796_010982</name>
</gene>
<organism evidence="2 3">
    <name type="scientific">Bugula neritina</name>
    <name type="common">Brown bryozoan</name>
    <name type="synonym">Sertularia neritina</name>
    <dbReference type="NCBI Taxonomy" id="10212"/>
    <lineage>
        <taxon>Eukaryota</taxon>
        <taxon>Metazoa</taxon>
        <taxon>Spiralia</taxon>
        <taxon>Lophotrochozoa</taxon>
        <taxon>Bryozoa</taxon>
        <taxon>Gymnolaemata</taxon>
        <taxon>Cheilostomatida</taxon>
        <taxon>Flustrina</taxon>
        <taxon>Buguloidea</taxon>
        <taxon>Bugulidae</taxon>
        <taxon>Bugula</taxon>
    </lineage>
</organism>
<dbReference type="GO" id="GO:0000930">
    <property type="term" value="C:gamma-tubulin complex"/>
    <property type="evidence" value="ECO:0007669"/>
    <property type="project" value="TreeGrafter"/>
</dbReference>
<sequence length="120" mass="13681">MADSTVSEINTEKDLTVLTRDAFVKVAEYLNGELDDSIEDYTMLEKMNRVTSSKYTDIKALVSSVNSSMQDLNAKYDSLQPYIDQIDDIELAVNALEQSAFKLDAYSKQLEARFKELERH</sequence>
<dbReference type="GO" id="GO:0031083">
    <property type="term" value="C:BLOC-1 complex"/>
    <property type="evidence" value="ECO:0007669"/>
    <property type="project" value="TreeGrafter"/>
</dbReference>
<keyword evidence="3" id="KW-1185">Reference proteome</keyword>
<accession>A0A7J7JXL3</accession>
<dbReference type="EMBL" id="VXIV02001680">
    <property type="protein sequence ID" value="KAF6030683.1"/>
    <property type="molecule type" value="Genomic_DNA"/>
</dbReference>
<dbReference type="GO" id="GO:0043015">
    <property type="term" value="F:gamma-tubulin binding"/>
    <property type="evidence" value="ECO:0007669"/>
    <property type="project" value="TreeGrafter"/>
</dbReference>
<dbReference type="OrthoDB" id="244061at2759"/>
<name>A0A7J7JXL3_BUGNE</name>
<dbReference type="Proteomes" id="UP000593567">
    <property type="component" value="Unassembled WGS sequence"/>
</dbReference>
<comment type="caution">
    <text evidence="2">The sequence shown here is derived from an EMBL/GenBank/DDBJ whole genome shotgun (WGS) entry which is preliminary data.</text>
</comment>
<evidence type="ECO:0000313" key="3">
    <source>
        <dbReference type="Proteomes" id="UP000593567"/>
    </source>
</evidence>
<dbReference type="GO" id="GO:0016197">
    <property type="term" value="P:endosomal transport"/>
    <property type="evidence" value="ECO:0007669"/>
    <property type="project" value="TreeGrafter"/>
</dbReference>
<dbReference type="PANTHER" id="PTHR46479:SF1">
    <property type="entry name" value="BIOGENESIS OF LYSOSOME-RELATED ORGANELLES COMPLEX 1 SUBUNIT 2"/>
    <property type="match status" value="1"/>
</dbReference>